<organism evidence="2 3">
    <name type="scientific">Mycetomoellerius zeteki</name>
    <dbReference type="NCBI Taxonomy" id="64791"/>
    <lineage>
        <taxon>Eukaryota</taxon>
        <taxon>Metazoa</taxon>
        <taxon>Ecdysozoa</taxon>
        <taxon>Arthropoda</taxon>
        <taxon>Hexapoda</taxon>
        <taxon>Insecta</taxon>
        <taxon>Pterygota</taxon>
        <taxon>Neoptera</taxon>
        <taxon>Endopterygota</taxon>
        <taxon>Hymenoptera</taxon>
        <taxon>Apocrita</taxon>
        <taxon>Aculeata</taxon>
        <taxon>Formicoidea</taxon>
        <taxon>Formicidae</taxon>
        <taxon>Myrmicinae</taxon>
        <taxon>Mycetomoellerius</taxon>
    </lineage>
</organism>
<protein>
    <submittedName>
        <fullName evidence="2">Uncharacterized protein</fullName>
    </submittedName>
</protein>
<dbReference type="AlphaFoldDB" id="A0A151XE51"/>
<sequence length="216" mass="24035">MTTTRGVSARRHSRGEANGICAAIFRGLVPKRSCSRLWQHSVRSGHPSWQDLKSRRNQPEELSRPSGNNFRRNQVISQEDGSLGNDRIQALPARQVFPVGECFRIFQDELRNSGVFAKHEIVASKCRIEMLFGFSSLSWSKEQRIVGGMDETWAGVGVPEQCGIPPSRHQQPLRRPATLRPIPRSILSSSAPAGTAAPGRTQRLQDILGDDRDTVN</sequence>
<proteinExistence type="predicted"/>
<feature type="compositionally biased region" description="Low complexity" evidence="1">
    <location>
        <begin position="188"/>
        <end position="199"/>
    </location>
</feature>
<dbReference type="EMBL" id="KQ982254">
    <property type="protein sequence ID" value="KYQ58656.1"/>
    <property type="molecule type" value="Genomic_DNA"/>
</dbReference>
<feature type="region of interest" description="Disordered" evidence="1">
    <location>
        <begin position="165"/>
        <end position="216"/>
    </location>
</feature>
<evidence type="ECO:0000313" key="3">
    <source>
        <dbReference type="Proteomes" id="UP000075809"/>
    </source>
</evidence>
<accession>A0A151XE51</accession>
<feature type="compositionally biased region" description="Basic and acidic residues" evidence="1">
    <location>
        <begin position="52"/>
        <end position="63"/>
    </location>
</feature>
<keyword evidence="3" id="KW-1185">Reference proteome</keyword>
<dbReference type="Proteomes" id="UP000075809">
    <property type="component" value="Unassembled WGS sequence"/>
</dbReference>
<gene>
    <name evidence="2" type="ORF">ALC60_02303</name>
</gene>
<evidence type="ECO:0000313" key="2">
    <source>
        <dbReference type="EMBL" id="KYQ58656.1"/>
    </source>
</evidence>
<feature type="region of interest" description="Disordered" evidence="1">
    <location>
        <begin position="45"/>
        <end position="73"/>
    </location>
</feature>
<evidence type="ECO:0000256" key="1">
    <source>
        <dbReference type="SAM" id="MobiDB-lite"/>
    </source>
</evidence>
<reference evidence="2 3" key="1">
    <citation type="submission" date="2015-09" db="EMBL/GenBank/DDBJ databases">
        <title>Trachymyrmex zeteki WGS genome.</title>
        <authorList>
            <person name="Nygaard S."/>
            <person name="Hu H."/>
            <person name="Boomsma J."/>
            <person name="Zhang G."/>
        </authorList>
    </citation>
    <scope>NUCLEOTIDE SEQUENCE [LARGE SCALE GENOMIC DNA]</scope>
    <source>
        <strain evidence="2">Tzet28-1</strain>
        <tissue evidence="2">Whole body</tissue>
    </source>
</reference>
<name>A0A151XE51_9HYME</name>